<evidence type="ECO:0000256" key="4">
    <source>
        <dbReference type="ARBA" id="ARBA00022825"/>
    </source>
</evidence>
<dbReference type="Gene3D" id="2.60.120.380">
    <property type="match status" value="1"/>
</dbReference>
<dbReference type="InterPro" id="IPR022398">
    <property type="entry name" value="Peptidase_S8_His-AS"/>
</dbReference>
<feature type="region of interest" description="Disordered" evidence="8">
    <location>
        <begin position="447"/>
        <end position="486"/>
    </location>
</feature>
<evidence type="ECO:0000259" key="10">
    <source>
        <dbReference type="Pfam" id="PF00963"/>
    </source>
</evidence>
<evidence type="ECO:0000313" key="12">
    <source>
        <dbReference type="EMBL" id="HDX31213.1"/>
    </source>
</evidence>
<evidence type="ECO:0000259" key="11">
    <source>
        <dbReference type="Pfam" id="PF05922"/>
    </source>
</evidence>
<evidence type="ECO:0000256" key="8">
    <source>
        <dbReference type="SAM" id="MobiDB-lite"/>
    </source>
</evidence>
<sequence>MARSRPSYIVIYRFGLNTMNVKQCKPLLSIPFSLRRLHAYNHVHTSAWLLLLFALVFLFGTLPAGKMTAQGAAAELAPLHRMDGKQGMDGKQAMPDRYVPDRYIVVLRSDRIRTTSAFHQKIAMLQSRPDVAIHHRYQQVFWGFAATLSPAAVQLLRSDSDVALLERDQLVTIAGEQNNPPWGLDRIDQRSLPLDGRYVYTATGAGVHIYVIDTGIRSTHSDFSSRIGAGYDFIDRDTTPDDCSGHGTHVAGIVGGTTYGVAKGVTLHALRVLDCSGIGNTSDVIAAIEWVTANHIKPAIANLSLTGGPSTALDLAVRTSVMAGVVYVVAAGNSGLDACNASPARESTAITVGATNNADQRANFSNYGPCLDLFAPGVNILSAWHTDDNAAQVISGTSMAAPHAAGVAALFLQNAPLALPADVADALIDAATSGVVGNAGSGSPDRLLYSRFDLPAEPTPTPPGPTPTPTSTPLAPATPPPNDDFGQATETIPVPFSEVVNTVHATVADDDPLLCIGSRGAATVWYRFAPQRSGTLTAHTFNSDYDTVLAIFTGERGTLNRLACNDDADNSLRSSVTLEVNAGETYFIEVADYGVDLSTSKLHSPLLKTQIGGNLHFQLNFTPASTETLLAIVPSELTVRPGERFTVEVQVRTTQPVDAAAAYLNFDPTVLEVASVTPGDALPEILQNEVDNASGRIDFSAAAFSAPFPESDFTLVTVALTATSAPSNSRLSFELSFETTSPRKSDVTFNERSILDRSLNGQVQITGSLLYLPVVIR</sequence>
<dbReference type="SUPFAM" id="SSF49384">
    <property type="entry name" value="Carbohydrate-binding domain"/>
    <property type="match status" value="1"/>
</dbReference>
<feature type="active site" description="Charge relay system" evidence="5 6">
    <location>
        <position position="213"/>
    </location>
</feature>
<dbReference type="CDD" id="cd04077">
    <property type="entry name" value="Peptidases_S8_PCSK9_ProteinaseK_like"/>
    <property type="match status" value="1"/>
</dbReference>
<dbReference type="InterPro" id="IPR010259">
    <property type="entry name" value="S8pro/Inhibitor_I9"/>
</dbReference>
<accession>A0A7C1FKA7</accession>
<feature type="compositionally biased region" description="Pro residues" evidence="8">
    <location>
        <begin position="457"/>
        <end position="482"/>
    </location>
</feature>
<dbReference type="PROSITE" id="PS00138">
    <property type="entry name" value="SUBTILASE_SER"/>
    <property type="match status" value="1"/>
</dbReference>
<dbReference type="PROSITE" id="PS00137">
    <property type="entry name" value="SUBTILASE_HIS"/>
    <property type="match status" value="1"/>
</dbReference>
<dbReference type="GO" id="GO:0030246">
    <property type="term" value="F:carbohydrate binding"/>
    <property type="evidence" value="ECO:0007669"/>
    <property type="project" value="InterPro"/>
</dbReference>
<evidence type="ECO:0000256" key="6">
    <source>
        <dbReference type="PROSITE-ProRule" id="PRU01240"/>
    </source>
</evidence>
<keyword evidence="4 6" id="KW-0720">Serine protease</keyword>
<feature type="domain" description="Inhibitor I9" evidence="11">
    <location>
        <begin position="102"/>
        <end position="173"/>
    </location>
</feature>
<feature type="domain" description="Peptidase S8/S53" evidence="9">
    <location>
        <begin position="204"/>
        <end position="434"/>
    </location>
</feature>
<dbReference type="Gene3D" id="2.60.40.680">
    <property type="match status" value="1"/>
</dbReference>
<name>A0A7C1FKA7_9CHLR</name>
<gene>
    <name evidence="12" type="ORF">ENQ20_06920</name>
</gene>
<evidence type="ECO:0000256" key="1">
    <source>
        <dbReference type="ARBA" id="ARBA00011073"/>
    </source>
</evidence>
<dbReference type="SUPFAM" id="SSF52743">
    <property type="entry name" value="Subtilisin-like"/>
    <property type="match status" value="1"/>
</dbReference>
<evidence type="ECO:0000259" key="9">
    <source>
        <dbReference type="Pfam" id="PF00082"/>
    </source>
</evidence>
<evidence type="ECO:0000256" key="5">
    <source>
        <dbReference type="PIRSR" id="PIRSR615500-1"/>
    </source>
</evidence>
<dbReference type="GO" id="GO:0005615">
    <property type="term" value="C:extracellular space"/>
    <property type="evidence" value="ECO:0007669"/>
    <property type="project" value="TreeGrafter"/>
</dbReference>
<dbReference type="PRINTS" id="PR00723">
    <property type="entry name" value="SUBTILISIN"/>
</dbReference>
<dbReference type="GO" id="GO:0004252">
    <property type="term" value="F:serine-type endopeptidase activity"/>
    <property type="evidence" value="ECO:0007669"/>
    <property type="project" value="UniProtKB-UniRule"/>
</dbReference>
<dbReference type="CDD" id="cd08547">
    <property type="entry name" value="Type_II_cohesin"/>
    <property type="match status" value="1"/>
</dbReference>
<feature type="active site" description="Charge relay system" evidence="5 6">
    <location>
        <position position="246"/>
    </location>
</feature>
<dbReference type="InterPro" id="IPR002102">
    <property type="entry name" value="Cohesin_dom"/>
</dbReference>
<evidence type="ECO:0008006" key="13">
    <source>
        <dbReference type="Google" id="ProtNLM"/>
    </source>
</evidence>
<keyword evidence="3 6" id="KW-0378">Hydrolase</keyword>
<comment type="caution">
    <text evidence="12">The sequence shown here is derived from an EMBL/GenBank/DDBJ whole genome shotgun (WGS) entry which is preliminary data.</text>
</comment>
<dbReference type="FunFam" id="3.40.50.200:FF:000014">
    <property type="entry name" value="Proteinase K"/>
    <property type="match status" value="1"/>
</dbReference>
<dbReference type="InterPro" id="IPR000209">
    <property type="entry name" value="Peptidase_S8/S53_dom"/>
</dbReference>
<dbReference type="PROSITE" id="PS51892">
    <property type="entry name" value="SUBTILASE"/>
    <property type="match status" value="1"/>
</dbReference>
<comment type="similarity">
    <text evidence="1 6 7">Belongs to the peptidase S8 family.</text>
</comment>
<evidence type="ECO:0000256" key="3">
    <source>
        <dbReference type="ARBA" id="ARBA00022801"/>
    </source>
</evidence>
<protein>
    <recommendedName>
        <fullName evidence="13">S8 family peptidase</fullName>
    </recommendedName>
</protein>
<feature type="domain" description="Cohesin" evidence="10">
    <location>
        <begin position="638"/>
        <end position="726"/>
    </location>
</feature>
<dbReference type="AlphaFoldDB" id="A0A7C1FKA7"/>
<dbReference type="Pfam" id="PF00082">
    <property type="entry name" value="Peptidase_S8"/>
    <property type="match status" value="1"/>
</dbReference>
<organism evidence="12">
    <name type="scientific">Caldilinea aerophila</name>
    <dbReference type="NCBI Taxonomy" id="133453"/>
    <lineage>
        <taxon>Bacteria</taxon>
        <taxon>Bacillati</taxon>
        <taxon>Chloroflexota</taxon>
        <taxon>Caldilineae</taxon>
        <taxon>Caldilineales</taxon>
        <taxon>Caldilineaceae</taxon>
        <taxon>Caldilinea</taxon>
    </lineage>
</organism>
<proteinExistence type="inferred from homology"/>
<dbReference type="Gene3D" id="3.40.50.200">
    <property type="entry name" value="Peptidase S8/S53 domain"/>
    <property type="match status" value="1"/>
</dbReference>
<dbReference type="PANTHER" id="PTHR43806">
    <property type="entry name" value="PEPTIDASE S8"/>
    <property type="match status" value="1"/>
</dbReference>
<dbReference type="Gene3D" id="3.30.70.80">
    <property type="entry name" value="Peptidase S8 propeptide/proteinase inhibitor I9"/>
    <property type="match status" value="1"/>
</dbReference>
<dbReference type="Pfam" id="PF05922">
    <property type="entry name" value="Inhibitor_I9"/>
    <property type="match status" value="1"/>
</dbReference>
<keyword evidence="2 6" id="KW-0645">Protease</keyword>
<dbReference type="InterPro" id="IPR023827">
    <property type="entry name" value="Peptidase_S8_Asp-AS"/>
</dbReference>
<feature type="active site" description="Charge relay system" evidence="5 6">
    <location>
        <position position="398"/>
    </location>
</feature>
<dbReference type="SUPFAM" id="SSF54897">
    <property type="entry name" value="Protease propeptides/inhibitors"/>
    <property type="match status" value="1"/>
</dbReference>
<evidence type="ECO:0000256" key="2">
    <source>
        <dbReference type="ARBA" id="ARBA00022670"/>
    </source>
</evidence>
<dbReference type="InterPro" id="IPR008965">
    <property type="entry name" value="CBM2/CBM3_carb-bd_dom_sf"/>
</dbReference>
<dbReference type="InterPro" id="IPR034193">
    <property type="entry name" value="PCSK9_ProteinaseK-like"/>
</dbReference>
<dbReference type="InterPro" id="IPR023828">
    <property type="entry name" value="Peptidase_S8_Ser-AS"/>
</dbReference>
<dbReference type="InterPro" id="IPR036852">
    <property type="entry name" value="Peptidase_S8/S53_dom_sf"/>
</dbReference>
<dbReference type="EMBL" id="DSMG01000077">
    <property type="protein sequence ID" value="HDX31213.1"/>
    <property type="molecule type" value="Genomic_DNA"/>
</dbReference>
<dbReference type="InterPro" id="IPR037045">
    <property type="entry name" value="S8pro/Inhibitor_I9_sf"/>
</dbReference>
<dbReference type="GO" id="GO:0006508">
    <property type="term" value="P:proteolysis"/>
    <property type="evidence" value="ECO:0007669"/>
    <property type="project" value="UniProtKB-KW"/>
</dbReference>
<dbReference type="PANTHER" id="PTHR43806:SF11">
    <property type="entry name" value="CEREVISIN-RELATED"/>
    <property type="match status" value="1"/>
</dbReference>
<dbReference type="PROSITE" id="PS00136">
    <property type="entry name" value="SUBTILASE_ASP"/>
    <property type="match status" value="1"/>
</dbReference>
<dbReference type="InterPro" id="IPR050131">
    <property type="entry name" value="Peptidase_S8_subtilisin-like"/>
</dbReference>
<dbReference type="Pfam" id="PF00963">
    <property type="entry name" value="Cohesin"/>
    <property type="match status" value="1"/>
</dbReference>
<reference evidence="12" key="1">
    <citation type="journal article" date="2020" name="mSystems">
        <title>Genome- and Community-Level Interaction Insights into Carbon Utilization and Element Cycling Functions of Hydrothermarchaeota in Hydrothermal Sediment.</title>
        <authorList>
            <person name="Zhou Z."/>
            <person name="Liu Y."/>
            <person name="Xu W."/>
            <person name="Pan J."/>
            <person name="Luo Z.H."/>
            <person name="Li M."/>
        </authorList>
    </citation>
    <scope>NUCLEOTIDE SEQUENCE [LARGE SCALE GENOMIC DNA]</scope>
    <source>
        <strain evidence="12">SpSt-289</strain>
    </source>
</reference>
<evidence type="ECO:0000256" key="7">
    <source>
        <dbReference type="RuleBase" id="RU003355"/>
    </source>
</evidence>
<dbReference type="InterPro" id="IPR015500">
    <property type="entry name" value="Peptidase_S8_subtilisin-rel"/>
</dbReference>
<dbReference type="GO" id="GO:0000272">
    <property type="term" value="P:polysaccharide catabolic process"/>
    <property type="evidence" value="ECO:0007669"/>
    <property type="project" value="InterPro"/>
</dbReference>